<dbReference type="Pfam" id="PF00571">
    <property type="entry name" value="CBS"/>
    <property type="match status" value="2"/>
</dbReference>
<evidence type="ECO:0000256" key="6">
    <source>
        <dbReference type="ARBA" id="ARBA00022749"/>
    </source>
</evidence>
<protein>
    <recommendedName>
        <fullName evidence="13 20">Inosine-5'-monophosphate dehydrogenase</fullName>
        <shortName evidence="13">IMP dehydrogenase</shortName>
        <shortName evidence="13">IMPD</shortName>
        <shortName evidence="13">IMPDH</shortName>
        <ecNumber evidence="13 20">1.1.1.205</ecNumber>
    </recommendedName>
</protein>
<feature type="binding site" evidence="13 15">
    <location>
        <begin position="386"/>
        <end position="390"/>
    </location>
    <ligand>
        <name>IMP</name>
        <dbReference type="ChEBI" id="CHEBI:58053"/>
    </ligand>
</feature>
<dbReference type="CDD" id="cd00381">
    <property type="entry name" value="IMPDH"/>
    <property type="match status" value="1"/>
</dbReference>
<dbReference type="InterPro" id="IPR015875">
    <property type="entry name" value="IMP_DH/GMP_Rdtase_CS"/>
</dbReference>
<dbReference type="GO" id="GO:0000166">
    <property type="term" value="F:nucleotide binding"/>
    <property type="evidence" value="ECO:0007669"/>
    <property type="project" value="UniProtKB-UniRule"/>
</dbReference>
<dbReference type="UniPathway" id="UPA00601">
    <property type="reaction ID" value="UER00295"/>
</dbReference>
<evidence type="ECO:0000256" key="7">
    <source>
        <dbReference type="ARBA" id="ARBA00022755"/>
    </source>
</evidence>
<dbReference type="GO" id="GO:0006183">
    <property type="term" value="P:GTP biosynthetic process"/>
    <property type="evidence" value="ECO:0007669"/>
    <property type="project" value="TreeGrafter"/>
</dbReference>
<feature type="binding site" evidence="13 15">
    <location>
        <position position="304"/>
    </location>
    <ligand>
        <name>IMP</name>
        <dbReference type="ChEBI" id="CHEBI:58053"/>
    </ligand>
</feature>
<dbReference type="GO" id="GO:0006177">
    <property type="term" value="P:GMP biosynthetic process"/>
    <property type="evidence" value="ECO:0007669"/>
    <property type="project" value="UniProtKB-UniRule"/>
</dbReference>
<dbReference type="OrthoDB" id="9805398at2"/>
<dbReference type="FunFam" id="3.20.20.70:FF:000003">
    <property type="entry name" value="GMP reductase"/>
    <property type="match status" value="1"/>
</dbReference>
<evidence type="ECO:0000256" key="14">
    <source>
        <dbReference type="PIRSR" id="PIRSR000130-1"/>
    </source>
</evidence>
<dbReference type="CDD" id="cd04601">
    <property type="entry name" value="CBS_pair_IMPDH"/>
    <property type="match status" value="1"/>
</dbReference>
<evidence type="ECO:0000256" key="8">
    <source>
        <dbReference type="ARBA" id="ARBA00022958"/>
    </source>
</evidence>
<feature type="binding site" evidence="16">
    <location>
        <begin position="249"/>
        <end position="251"/>
    </location>
    <ligand>
        <name>NAD(+)</name>
        <dbReference type="ChEBI" id="CHEBI:57540"/>
    </ligand>
</feature>
<dbReference type="InterPro" id="IPR005990">
    <property type="entry name" value="IMP_DH"/>
</dbReference>
<evidence type="ECO:0000256" key="1">
    <source>
        <dbReference type="ARBA" id="ARBA00001958"/>
    </source>
</evidence>
<dbReference type="InterPro" id="IPR013785">
    <property type="entry name" value="Aldolase_TIM"/>
</dbReference>
<dbReference type="SMART" id="SM01240">
    <property type="entry name" value="IMPDH"/>
    <property type="match status" value="1"/>
</dbReference>
<sequence length="487" mass="52531">MWESKFAKEGLTFDDVLLVPRKSNVLPRETDVSTQLSSKVKLNIPMISAGMDTVTEAPLAIAIAREGGIGIIHKNMSIERQAEEVDRVKRSESGVITNPFSLSPEHTVEEADQLMAKYRISGVPIVDEQHKLVGILTNRDLRFVHDYNIQIKEVMTHENLVTAPVGTTLQEAEVILQQHKIEKLPLVDETNTLKGLITIKDIEKAIQYPQAAKDEQGRLLCGAAIGISQDSFDRAAALVQAGVDVIVVDSAHGHHINIIEAVRKLRELYPELTIVAGNVATGEATRDLIEAGASVVKVGIGPGSICTTRVIAGIGVPQITAVYDCATVAREYGIPVIADGGIKYSGDITKAIAAGASAVMLGSLLAGTEESPGESEIYQGRRFKVYRGMGSLGAMKKGSKDRYFQDSSNEKKLVPEGIEGRVAYKGPLADTIHQLMGGLKAGMGYCGTHNLTELQNDTHFVKISGAGLRESHPHDVQITKEAPNYSL</sequence>
<evidence type="ECO:0000256" key="3">
    <source>
        <dbReference type="ARBA" id="ARBA00011881"/>
    </source>
</evidence>
<evidence type="ECO:0000313" key="23">
    <source>
        <dbReference type="Proteomes" id="UP000266177"/>
    </source>
</evidence>
<comment type="subunit">
    <text evidence="3 13">Homotetramer.</text>
</comment>
<feature type="binding site" evidence="13 15">
    <location>
        <begin position="362"/>
        <end position="363"/>
    </location>
    <ligand>
        <name>IMP</name>
        <dbReference type="ChEBI" id="CHEBI:58053"/>
    </ligand>
</feature>
<feature type="domain" description="CBS" evidence="21">
    <location>
        <begin position="95"/>
        <end position="151"/>
    </location>
</feature>
<evidence type="ECO:0000256" key="11">
    <source>
        <dbReference type="ARBA" id="ARBA00023122"/>
    </source>
</evidence>
<evidence type="ECO:0000256" key="18">
    <source>
        <dbReference type="PROSITE-ProRule" id="PRU00703"/>
    </source>
</evidence>
<evidence type="ECO:0000256" key="9">
    <source>
        <dbReference type="ARBA" id="ARBA00023002"/>
    </source>
</evidence>
<organism evidence="22 23">
    <name type="scientific">Paenibacillus thiaminolyticus</name>
    <name type="common">Bacillus thiaminolyticus</name>
    <dbReference type="NCBI Taxonomy" id="49283"/>
    <lineage>
        <taxon>Bacteria</taxon>
        <taxon>Bacillati</taxon>
        <taxon>Bacillota</taxon>
        <taxon>Bacilli</taxon>
        <taxon>Bacillales</taxon>
        <taxon>Paenibacillaceae</taxon>
        <taxon>Paenibacillus</taxon>
    </lineage>
</organism>
<comment type="cofactor">
    <cofactor evidence="1 13">
        <name>K(+)</name>
        <dbReference type="ChEBI" id="CHEBI:29103"/>
    </cofactor>
</comment>
<evidence type="ECO:0000256" key="10">
    <source>
        <dbReference type="ARBA" id="ARBA00023027"/>
    </source>
</evidence>
<evidence type="ECO:0000256" key="19">
    <source>
        <dbReference type="RuleBase" id="RU003927"/>
    </source>
</evidence>
<reference evidence="22 23" key="1">
    <citation type="submission" date="2018-09" db="EMBL/GenBank/DDBJ databases">
        <title>Paenibacillus SK2017-BO5.</title>
        <authorList>
            <person name="Piskunova J.V."/>
            <person name="Dubiley S.A."/>
            <person name="Severinov K.V."/>
        </authorList>
    </citation>
    <scope>NUCLEOTIDE SEQUENCE [LARGE SCALE GENOMIC DNA]</scope>
    <source>
        <strain evidence="22 23">BO5</strain>
    </source>
</reference>
<evidence type="ECO:0000256" key="2">
    <source>
        <dbReference type="ARBA" id="ARBA00005502"/>
    </source>
</evidence>
<dbReference type="EC" id="1.1.1.205" evidence="13 20"/>
<dbReference type="SUPFAM" id="SSF51412">
    <property type="entry name" value="Inosine monophosphate dehydrogenase (IMPDH)"/>
    <property type="match status" value="1"/>
</dbReference>
<dbReference type="NCBIfam" id="TIGR01302">
    <property type="entry name" value="IMP_dehydrog"/>
    <property type="match status" value="1"/>
</dbReference>
<feature type="binding site" evidence="13">
    <location>
        <position position="249"/>
    </location>
    <ligand>
        <name>NAD(+)</name>
        <dbReference type="ChEBI" id="CHEBI:57540"/>
    </ligand>
</feature>
<accession>A0A3A3GH80</accession>
<gene>
    <name evidence="13 22" type="primary">guaB</name>
    <name evidence="22" type="ORF">DQX05_22805</name>
</gene>
<evidence type="ECO:0000256" key="5">
    <source>
        <dbReference type="ARBA" id="ARBA00022737"/>
    </source>
</evidence>
<feature type="binding site" evidence="13 15">
    <location>
        <position position="416"/>
    </location>
    <ligand>
        <name>IMP</name>
        <dbReference type="ChEBI" id="CHEBI:58053"/>
    </ligand>
</feature>
<evidence type="ECO:0000259" key="21">
    <source>
        <dbReference type="PROSITE" id="PS51371"/>
    </source>
</evidence>
<proteinExistence type="inferred from homology"/>
<dbReference type="InterPro" id="IPR001093">
    <property type="entry name" value="IMP_DH_GMPRt"/>
</dbReference>
<evidence type="ECO:0000313" key="22">
    <source>
        <dbReference type="EMBL" id="RJG21162.1"/>
    </source>
</evidence>
<evidence type="ECO:0000256" key="13">
    <source>
        <dbReference type="HAMAP-Rule" id="MF_01964"/>
    </source>
</evidence>
<dbReference type="InterPro" id="IPR000644">
    <property type="entry name" value="CBS_dom"/>
</dbReference>
<dbReference type="PANTHER" id="PTHR11911">
    <property type="entry name" value="INOSINE-5-MONOPHOSPHATE DEHYDROGENASE RELATED"/>
    <property type="match status" value="1"/>
</dbReference>
<dbReference type="SMART" id="SM00116">
    <property type="entry name" value="CBS"/>
    <property type="match status" value="2"/>
</dbReference>
<dbReference type="PIRSF" id="PIRSF000130">
    <property type="entry name" value="IMPDH"/>
    <property type="match status" value="1"/>
</dbReference>
<evidence type="ECO:0000256" key="4">
    <source>
        <dbReference type="ARBA" id="ARBA00022723"/>
    </source>
</evidence>
<dbReference type="GO" id="GO:0046872">
    <property type="term" value="F:metal ion binding"/>
    <property type="evidence" value="ECO:0007669"/>
    <property type="project" value="UniProtKB-UniRule"/>
</dbReference>
<feature type="binding site" evidence="13">
    <location>
        <position position="471"/>
    </location>
    <ligand>
        <name>K(+)</name>
        <dbReference type="ChEBI" id="CHEBI:29103"/>
        <note>ligand shared between two tetrameric partners</note>
    </ligand>
</feature>
<dbReference type="HAMAP" id="MF_01964">
    <property type="entry name" value="IMPDH"/>
    <property type="match status" value="1"/>
</dbReference>
<feature type="active site" description="Thioimidate intermediate" evidence="13 14">
    <location>
        <position position="306"/>
    </location>
</feature>
<dbReference type="RefSeq" id="WP_119795741.1">
    <property type="nucleotide sequence ID" value="NZ_QYZD01000027.1"/>
</dbReference>
<dbReference type="Pfam" id="PF00478">
    <property type="entry name" value="IMPDH"/>
    <property type="match status" value="1"/>
</dbReference>
<evidence type="ECO:0000256" key="12">
    <source>
        <dbReference type="ARBA" id="ARBA00048028"/>
    </source>
</evidence>
<evidence type="ECO:0000256" key="16">
    <source>
        <dbReference type="PIRSR" id="PIRSR000130-3"/>
    </source>
</evidence>
<keyword evidence="11 18" id="KW-0129">CBS domain</keyword>
<keyword evidence="7 13" id="KW-0658">Purine biosynthesis</keyword>
<feature type="domain" description="CBS" evidence="21">
    <location>
        <begin position="155"/>
        <end position="215"/>
    </location>
</feature>
<keyword evidence="6 13" id="KW-0332">GMP biosynthesis</keyword>
<dbReference type="PROSITE" id="PS51371">
    <property type="entry name" value="CBS"/>
    <property type="match status" value="2"/>
</dbReference>
<comment type="caution">
    <text evidence="22">The sequence shown here is derived from an EMBL/GenBank/DDBJ whole genome shotgun (WGS) entry which is preliminary data.</text>
</comment>
<comment type="catalytic activity">
    <reaction evidence="12 13 20">
        <text>IMP + NAD(+) + H2O = XMP + NADH + H(+)</text>
        <dbReference type="Rhea" id="RHEA:11708"/>
        <dbReference type="ChEBI" id="CHEBI:15377"/>
        <dbReference type="ChEBI" id="CHEBI:15378"/>
        <dbReference type="ChEBI" id="CHEBI:57464"/>
        <dbReference type="ChEBI" id="CHEBI:57540"/>
        <dbReference type="ChEBI" id="CHEBI:57945"/>
        <dbReference type="ChEBI" id="CHEBI:58053"/>
        <dbReference type="EC" id="1.1.1.205"/>
    </reaction>
</comment>
<comment type="function">
    <text evidence="13">Catalyzes the conversion of inosine 5'-phosphate (IMP) to xanthosine 5'-phosphate (XMP), the first committed and rate-limiting step in the de novo synthesis of guanine nucleotides, and therefore plays an important role in the regulation of cell growth.</text>
</comment>
<dbReference type="EMBL" id="QYZD01000027">
    <property type="protein sequence ID" value="RJG21162.1"/>
    <property type="molecule type" value="Genomic_DNA"/>
</dbReference>
<name>A0A3A3GH80_PANTH</name>
<comment type="similarity">
    <text evidence="2 13 19">Belongs to the IMPDH/GMPR family.</text>
</comment>
<evidence type="ECO:0000256" key="20">
    <source>
        <dbReference type="RuleBase" id="RU003928"/>
    </source>
</evidence>
<evidence type="ECO:0000256" key="17">
    <source>
        <dbReference type="PIRSR" id="PIRSR000130-4"/>
    </source>
</evidence>
<keyword evidence="10 13" id="KW-0520">NAD</keyword>
<dbReference type="SUPFAM" id="SSF54631">
    <property type="entry name" value="CBS-domain pair"/>
    <property type="match status" value="1"/>
</dbReference>
<evidence type="ECO:0000256" key="15">
    <source>
        <dbReference type="PIRSR" id="PIRSR000130-2"/>
    </source>
</evidence>
<feature type="binding site" evidence="13 16">
    <location>
        <begin position="299"/>
        <end position="301"/>
    </location>
    <ligand>
        <name>NAD(+)</name>
        <dbReference type="ChEBI" id="CHEBI:57540"/>
    </ligand>
</feature>
<feature type="binding site" description="in other chain" evidence="13 17">
    <location>
        <position position="306"/>
    </location>
    <ligand>
        <name>K(+)</name>
        <dbReference type="ChEBI" id="CHEBI:29103"/>
        <note>ligand shared between two tetrameric partners</note>
    </ligand>
</feature>
<dbReference type="PROSITE" id="PS00487">
    <property type="entry name" value="IMP_DH_GMP_RED"/>
    <property type="match status" value="1"/>
</dbReference>
<keyword evidence="8 13" id="KW-0630">Potassium</keyword>
<comment type="caution">
    <text evidence="13">Lacks conserved residue(s) required for the propagation of feature annotation.</text>
</comment>
<feature type="binding site" evidence="13">
    <location>
        <position position="470"/>
    </location>
    <ligand>
        <name>K(+)</name>
        <dbReference type="ChEBI" id="CHEBI:29103"/>
        <note>ligand shared between two tetrameric partners</note>
    </ligand>
</feature>
<comment type="pathway">
    <text evidence="13 20">Purine metabolism; XMP biosynthesis via de novo pathway; XMP from IMP: step 1/1.</text>
</comment>
<dbReference type="InterPro" id="IPR046342">
    <property type="entry name" value="CBS_dom_sf"/>
</dbReference>
<feature type="binding site" evidence="13">
    <location>
        <position position="472"/>
    </location>
    <ligand>
        <name>K(+)</name>
        <dbReference type="ChEBI" id="CHEBI:29103"/>
        <note>ligand shared between two tetrameric partners</note>
    </ligand>
</feature>
<dbReference type="AlphaFoldDB" id="A0A3A3GH80"/>
<feature type="binding site" evidence="13 15">
    <location>
        <begin position="339"/>
        <end position="341"/>
    </location>
    <ligand>
        <name>IMP</name>
        <dbReference type="ChEBI" id="CHEBI:58053"/>
    </ligand>
</feature>
<keyword evidence="5" id="KW-0677">Repeat</keyword>
<feature type="active site" description="Proton acceptor" evidence="13 14">
    <location>
        <position position="402"/>
    </location>
</feature>
<dbReference type="PANTHER" id="PTHR11911:SF111">
    <property type="entry name" value="INOSINE-5'-MONOPHOSPHATE DEHYDROGENASE"/>
    <property type="match status" value="1"/>
</dbReference>
<dbReference type="GO" id="GO:0003938">
    <property type="term" value="F:IMP dehydrogenase activity"/>
    <property type="evidence" value="ECO:0007669"/>
    <property type="project" value="UniProtKB-UniRule"/>
</dbReference>
<feature type="binding site" description="in other chain" evidence="13 17">
    <location>
        <position position="301"/>
    </location>
    <ligand>
        <name>K(+)</name>
        <dbReference type="ChEBI" id="CHEBI:29103"/>
        <note>ligand shared between two tetrameric partners</note>
    </ligand>
</feature>
<comment type="activity regulation">
    <text evidence="13">Mycophenolic acid (MPA) is a non-competitive inhibitor that prevents formation of the closed enzyme conformation by binding to the same site as the amobile flap. In contrast, mizoribine monophosphate (MZP) is a competitive inhibitor that induces the closed conformation. MPA is a potent inhibitor of mammalian IMPDHs but a poor inhibitor of the bacterial enzymes. MZP is a more potent inhibitor of bacterial IMPDH.</text>
</comment>
<dbReference type="Gene3D" id="3.20.20.70">
    <property type="entry name" value="Aldolase class I"/>
    <property type="match status" value="1"/>
</dbReference>
<keyword evidence="9 13" id="KW-0560">Oxidoreductase</keyword>
<feature type="binding site" description="in other chain" evidence="13 17">
    <location>
        <position position="303"/>
    </location>
    <ligand>
        <name>K(+)</name>
        <dbReference type="ChEBI" id="CHEBI:29103"/>
        <note>ligand shared between two tetrameric partners</note>
    </ligand>
</feature>
<dbReference type="Proteomes" id="UP000266177">
    <property type="component" value="Unassembled WGS sequence"/>
</dbReference>
<keyword evidence="4 13" id="KW-0479">Metal-binding</keyword>